<protein>
    <recommendedName>
        <fullName evidence="3">Spherulation-specific family 4</fullName>
    </recommendedName>
</protein>
<dbReference type="PANTHER" id="PTHR35040">
    <property type="match status" value="1"/>
</dbReference>
<name>A0ABR1HPD6_9HYPO</name>
<evidence type="ECO:0000313" key="1">
    <source>
        <dbReference type="EMBL" id="KAK7422826.1"/>
    </source>
</evidence>
<dbReference type="Proteomes" id="UP001498476">
    <property type="component" value="Unassembled WGS sequence"/>
</dbReference>
<evidence type="ECO:0008006" key="3">
    <source>
        <dbReference type="Google" id="ProtNLM"/>
    </source>
</evidence>
<keyword evidence="2" id="KW-1185">Reference proteome</keyword>
<sequence>MGSASVTSAGLATDQPMVLVPLYIYPLEKAWEPLFDLALALPNVLFVTVVNPCNGPGDDALPDASYRDVLHRLNSVPNVRILGYVHCTYGSRPVDAICADIDVYRAWNGSFRVDGIFFDETPSDPSTLGFMTTVSDHTRSTWQQSLDRPGLVVFNPGVVVQHAFFDAADWIVVFEQSQTHWNMPDVQDALQQVPADLQGKAVAIVHSLTGDLHEASQLATDIRSRGFGGLHLTEQLGGGYTAWPIMWARVAHVLAGEPGPE</sequence>
<comment type="caution">
    <text evidence="1">The sequence shown here is derived from an EMBL/GenBank/DDBJ whole genome shotgun (WGS) entry which is preliminary data.</text>
</comment>
<proteinExistence type="predicted"/>
<evidence type="ECO:0000313" key="2">
    <source>
        <dbReference type="Proteomes" id="UP001498476"/>
    </source>
</evidence>
<dbReference type="PANTHER" id="PTHR35040:SF9">
    <property type="entry name" value="4-LIKE CELL SURFACE PROTEIN, PUTATIVE (AFU_ORTHOLOGUE AFUA_4G14080)-RELATED"/>
    <property type="match status" value="1"/>
</dbReference>
<dbReference type="Pfam" id="PF12138">
    <property type="entry name" value="Spherulin4"/>
    <property type="match status" value="1"/>
</dbReference>
<gene>
    <name evidence="1" type="ORF">QQX98_001388</name>
</gene>
<organism evidence="1 2">
    <name type="scientific">Neonectria punicea</name>
    <dbReference type="NCBI Taxonomy" id="979145"/>
    <lineage>
        <taxon>Eukaryota</taxon>
        <taxon>Fungi</taxon>
        <taxon>Dikarya</taxon>
        <taxon>Ascomycota</taxon>
        <taxon>Pezizomycotina</taxon>
        <taxon>Sordariomycetes</taxon>
        <taxon>Hypocreomycetidae</taxon>
        <taxon>Hypocreales</taxon>
        <taxon>Nectriaceae</taxon>
        <taxon>Neonectria</taxon>
    </lineage>
</organism>
<dbReference type="EMBL" id="JAZAVJ010000013">
    <property type="protein sequence ID" value="KAK7422826.1"/>
    <property type="molecule type" value="Genomic_DNA"/>
</dbReference>
<reference evidence="1 2" key="1">
    <citation type="journal article" date="2025" name="Microbiol. Resour. Announc.">
        <title>Draft genome sequences for Neonectria magnoliae and Neonectria punicea, canker pathogens of Liriodendron tulipifera and Acer saccharum in West Virginia.</title>
        <authorList>
            <person name="Petronek H.M."/>
            <person name="Kasson M.T."/>
            <person name="Metheny A.M."/>
            <person name="Stauder C.M."/>
            <person name="Lovett B."/>
            <person name="Lynch S.C."/>
            <person name="Garnas J.R."/>
            <person name="Kasson L.R."/>
            <person name="Stajich J.E."/>
        </authorList>
    </citation>
    <scope>NUCLEOTIDE SEQUENCE [LARGE SCALE GENOMIC DNA]</scope>
    <source>
        <strain evidence="1 2">NRRL 64653</strain>
    </source>
</reference>
<dbReference type="InterPro" id="IPR021986">
    <property type="entry name" value="Spherulin4"/>
</dbReference>
<accession>A0ABR1HPD6</accession>